<feature type="compositionally biased region" description="Acidic residues" evidence="1">
    <location>
        <begin position="104"/>
        <end position="119"/>
    </location>
</feature>
<evidence type="ECO:0000313" key="2">
    <source>
        <dbReference type="EMBL" id="PHT36536.1"/>
    </source>
</evidence>
<dbReference type="AlphaFoldDB" id="A0A2G2VU94"/>
<feature type="region of interest" description="Disordered" evidence="1">
    <location>
        <begin position="1"/>
        <end position="24"/>
    </location>
</feature>
<dbReference type="GO" id="GO:0051607">
    <property type="term" value="P:defense response to virus"/>
    <property type="evidence" value="ECO:0007669"/>
    <property type="project" value="InterPro"/>
</dbReference>
<reference evidence="3" key="2">
    <citation type="journal article" date="2017" name="J. Anim. Genet.">
        <title>Multiple reference genome sequences of hot pepper reveal the massive evolution of plant disease resistance genes by retroduplication.</title>
        <authorList>
            <person name="Kim S."/>
            <person name="Park J."/>
            <person name="Yeom S.-I."/>
            <person name="Kim Y.-M."/>
            <person name="Seo E."/>
            <person name="Kim K.-T."/>
            <person name="Kim M.-S."/>
            <person name="Lee J.M."/>
            <person name="Cheong K."/>
            <person name="Shin H.-S."/>
            <person name="Kim S.-B."/>
            <person name="Han K."/>
            <person name="Lee J."/>
            <person name="Park M."/>
            <person name="Lee H.-A."/>
            <person name="Lee H.-Y."/>
            <person name="Lee Y."/>
            <person name="Oh S."/>
            <person name="Lee J.H."/>
            <person name="Choi E."/>
            <person name="Choi E."/>
            <person name="Lee S.E."/>
            <person name="Jeon J."/>
            <person name="Kim H."/>
            <person name="Choi G."/>
            <person name="Song H."/>
            <person name="Lee J."/>
            <person name="Lee S.-C."/>
            <person name="Kwon J.-K."/>
            <person name="Lee H.-Y."/>
            <person name="Koo N."/>
            <person name="Hong Y."/>
            <person name="Kim R.W."/>
            <person name="Kang W.-H."/>
            <person name="Huh J.H."/>
            <person name="Kang B.-C."/>
            <person name="Yang T.-J."/>
            <person name="Lee Y.-H."/>
            <person name="Bennetzen J.L."/>
            <person name="Choi D."/>
        </authorList>
    </citation>
    <scope>NUCLEOTIDE SEQUENCE [LARGE SCALE GENOMIC DNA]</scope>
    <source>
        <strain evidence="3">cv. PBC81</strain>
    </source>
</reference>
<dbReference type="EMBL" id="MLFT02000010">
    <property type="protein sequence ID" value="PHT36536.1"/>
    <property type="molecule type" value="Genomic_DNA"/>
</dbReference>
<dbReference type="InterPro" id="IPR044287">
    <property type="entry name" value="SGS3"/>
</dbReference>
<dbReference type="Proteomes" id="UP000224567">
    <property type="component" value="Unassembled WGS sequence"/>
</dbReference>
<feature type="compositionally biased region" description="Polar residues" evidence="1">
    <location>
        <begin position="1"/>
        <end position="16"/>
    </location>
</feature>
<evidence type="ECO:0000313" key="3">
    <source>
        <dbReference type="Proteomes" id="UP000224567"/>
    </source>
</evidence>
<dbReference type="PANTHER" id="PTHR46602">
    <property type="entry name" value="PROTEIN SUPPRESSOR OF GENE SILENCING 3"/>
    <property type="match status" value="1"/>
</dbReference>
<evidence type="ECO:0000256" key="1">
    <source>
        <dbReference type="SAM" id="MobiDB-lite"/>
    </source>
</evidence>
<organism evidence="2 3">
    <name type="scientific">Capsicum baccatum</name>
    <name type="common">Peruvian pepper</name>
    <dbReference type="NCBI Taxonomy" id="33114"/>
    <lineage>
        <taxon>Eukaryota</taxon>
        <taxon>Viridiplantae</taxon>
        <taxon>Streptophyta</taxon>
        <taxon>Embryophyta</taxon>
        <taxon>Tracheophyta</taxon>
        <taxon>Spermatophyta</taxon>
        <taxon>Magnoliopsida</taxon>
        <taxon>eudicotyledons</taxon>
        <taxon>Gunneridae</taxon>
        <taxon>Pentapetalae</taxon>
        <taxon>asterids</taxon>
        <taxon>lamiids</taxon>
        <taxon>Solanales</taxon>
        <taxon>Solanaceae</taxon>
        <taxon>Solanoideae</taxon>
        <taxon>Capsiceae</taxon>
        <taxon>Capsicum</taxon>
    </lineage>
</organism>
<reference evidence="2 3" key="1">
    <citation type="journal article" date="2017" name="Genome Biol.">
        <title>New reference genome sequences of hot pepper reveal the massive evolution of plant disease-resistance genes by retroduplication.</title>
        <authorList>
            <person name="Kim S."/>
            <person name="Park J."/>
            <person name="Yeom S.I."/>
            <person name="Kim Y.M."/>
            <person name="Seo E."/>
            <person name="Kim K.T."/>
            <person name="Kim M.S."/>
            <person name="Lee J.M."/>
            <person name="Cheong K."/>
            <person name="Shin H.S."/>
            <person name="Kim S.B."/>
            <person name="Han K."/>
            <person name="Lee J."/>
            <person name="Park M."/>
            <person name="Lee H.A."/>
            <person name="Lee H.Y."/>
            <person name="Lee Y."/>
            <person name="Oh S."/>
            <person name="Lee J.H."/>
            <person name="Choi E."/>
            <person name="Choi E."/>
            <person name="Lee S.E."/>
            <person name="Jeon J."/>
            <person name="Kim H."/>
            <person name="Choi G."/>
            <person name="Song H."/>
            <person name="Lee J."/>
            <person name="Lee S.C."/>
            <person name="Kwon J.K."/>
            <person name="Lee H.Y."/>
            <person name="Koo N."/>
            <person name="Hong Y."/>
            <person name="Kim R.W."/>
            <person name="Kang W.H."/>
            <person name="Huh J.H."/>
            <person name="Kang B.C."/>
            <person name="Yang T.J."/>
            <person name="Lee Y.H."/>
            <person name="Bennetzen J.L."/>
            <person name="Choi D."/>
        </authorList>
    </citation>
    <scope>NUCLEOTIDE SEQUENCE [LARGE SCALE GENOMIC DNA]</scope>
    <source>
        <strain evidence="3">cv. PBC81</strain>
    </source>
</reference>
<feature type="compositionally biased region" description="Basic and acidic residues" evidence="1">
    <location>
        <begin position="186"/>
        <end position="206"/>
    </location>
</feature>
<comment type="caution">
    <text evidence="2">The sequence shown here is derived from an EMBL/GenBank/DDBJ whole genome shotgun (WGS) entry which is preliminary data.</text>
</comment>
<feature type="region of interest" description="Disordered" evidence="1">
    <location>
        <begin position="133"/>
        <end position="206"/>
    </location>
</feature>
<proteinExistence type="predicted"/>
<feature type="region of interest" description="Disordered" evidence="1">
    <location>
        <begin position="53"/>
        <end position="119"/>
    </location>
</feature>
<feature type="compositionally biased region" description="Polar residues" evidence="1">
    <location>
        <begin position="141"/>
        <end position="168"/>
    </location>
</feature>
<dbReference type="PANTHER" id="PTHR46602:SF1">
    <property type="entry name" value="PROTEIN SUPPRESSOR OF GENE SILENCING 3"/>
    <property type="match status" value="1"/>
</dbReference>
<gene>
    <name evidence="2" type="ORF">CQW23_24236</name>
</gene>
<protein>
    <submittedName>
        <fullName evidence="2">Uncharacterized protein</fullName>
    </submittedName>
</protein>
<sequence length="220" mass="24563">MVSSEFSTKAWGNQRTKAWGRRDVVDKSGMRKNFGSGRCSKYIWSAPNDPQKLAMPLQHDGGFPSPSVVRPSPKNAWDWSVGAAAAHPKGTSPVADDDKASEHDSEDNELDFLDESDDDLQYDVFDSDMTKMSHEIRKKNSSTALHSRVVQEQLNGLQEQKKVSTTSLAAHRAASTHPKNTSPVADEDKASKHDAEDNELKEHDDDDDKFRDLIFLSKYT</sequence>
<name>A0A2G2VU94_CAPBA</name>
<dbReference type="GO" id="GO:0031047">
    <property type="term" value="P:regulatory ncRNA-mediated gene silencing"/>
    <property type="evidence" value="ECO:0007669"/>
    <property type="project" value="InterPro"/>
</dbReference>
<dbReference type="STRING" id="33114.A0A2G2VU94"/>
<keyword evidence="3" id="KW-1185">Reference proteome</keyword>
<accession>A0A2G2VU94</accession>